<gene>
    <name evidence="4" type="ORF">CJ669_08465</name>
    <name evidence="5" type="ORF">HOO34_05435</name>
</gene>
<reference evidence="5 7" key="2">
    <citation type="journal article" date="2020" name="Front. Microbiol.">
        <title>Genomic Analysis and Antimicrobial Resistance of Aliarcobacter cryaerophilus Strains From German Water Poultry.</title>
        <authorList>
            <person name="Muller E."/>
            <person name="Hotzel H."/>
            <person name="Ahlers C."/>
            <person name="Hanel I."/>
            <person name="Tomaso H."/>
            <person name="Abdel-Glil M.Y."/>
        </authorList>
    </citation>
    <scope>NUCLEOTIDE SEQUENCE [LARGE SCALE GENOMIC DNA]</scope>
    <source>
        <strain evidence="5 7">16CS1285-4</strain>
    </source>
</reference>
<evidence type="ECO:0000313" key="4">
    <source>
        <dbReference type="EMBL" id="PRM87287.1"/>
    </source>
</evidence>
<dbReference type="NCBIfam" id="NF004492">
    <property type="entry name" value="PRK05834.1"/>
    <property type="match status" value="1"/>
</dbReference>
<evidence type="ECO:0000256" key="2">
    <source>
        <dbReference type="ARBA" id="ARBA00023239"/>
    </source>
</evidence>
<accession>A0A2S9SL23</accession>
<dbReference type="GO" id="GO:0016832">
    <property type="term" value="F:aldehyde-lyase activity"/>
    <property type="evidence" value="ECO:0007669"/>
    <property type="project" value="TreeGrafter"/>
</dbReference>
<dbReference type="InterPro" id="IPR036409">
    <property type="entry name" value="Aldolase_II/adducin_N_sf"/>
</dbReference>
<name>A0A2S9SL23_9BACT</name>
<evidence type="ECO:0000313" key="5">
    <source>
        <dbReference type="EMBL" id="QNM91147.1"/>
    </source>
</evidence>
<sequence>MLNQDTVKLLSELSLSMFTKNFFGIFQGAISAKLDHEHFMINSKDAVFDNLDDKSFCTLNMNKPDYRWNIASLDAYTHSAIYTNIHEAKYIAFGMPIYTTAYTLGHDNIIFEDYFGKMLFGEVPIYNPGDLSTWKQRSALEITKSIKNTEHNLLVIKGIGTYIYDRDIHELVKKIAILENSCRLLSIKSTFR</sequence>
<dbReference type="Gene3D" id="3.40.225.10">
    <property type="entry name" value="Class II aldolase/adducin N-terminal domain"/>
    <property type="match status" value="1"/>
</dbReference>
<evidence type="ECO:0000256" key="1">
    <source>
        <dbReference type="ARBA" id="ARBA00022723"/>
    </source>
</evidence>
<evidence type="ECO:0000259" key="3">
    <source>
        <dbReference type="SMART" id="SM01007"/>
    </source>
</evidence>
<evidence type="ECO:0000313" key="7">
    <source>
        <dbReference type="Proteomes" id="UP000515842"/>
    </source>
</evidence>
<dbReference type="GO" id="GO:0019323">
    <property type="term" value="P:pentose catabolic process"/>
    <property type="evidence" value="ECO:0007669"/>
    <property type="project" value="TreeGrafter"/>
</dbReference>
<dbReference type="Proteomes" id="UP000515842">
    <property type="component" value="Chromosome"/>
</dbReference>
<dbReference type="EMBL" id="NXGJ01000011">
    <property type="protein sequence ID" value="PRM87287.1"/>
    <property type="molecule type" value="Genomic_DNA"/>
</dbReference>
<proteinExistence type="predicted"/>
<organism evidence="4 6">
    <name type="scientific">Aliarcobacter cryaerophilus</name>
    <dbReference type="NCBI Taxonomy" id="28198"/>
    <lineage>
        <taxon>Bacteria</taxon>
        <taxon>Pseudomonadati</taxon>
        <taxon>Campylobacterota</taxon>
        <taxon>Epsilonproteobacteria</taxon>
        <taxon>Campylobacterales</taxon>
        <taxon>Arcobacteraceae</taxon>
        <taxon>Aliarcobacter</taxon>
    </lineage>
</organism>
<dbReference type="AlphaFoldDB" id="A0A2S9SL23"/>
<dbReference type="RefSeq" id="WP_105909549.1">
    <property type="nucleotide sequence ID" value="NZ_CP060693.1"/>
</dbReference>
<keyword evidence="2" id="KW-0456">Lyase</keyword>
<dbReference type="InterPro" id="IPR050197">
    <property type="entry name" value="Aldolase_class_II_sugar_metab"/>
</dbReference>
<dbReference type="Proteomes" id="UP000239065">
    <property type="component" value="Unassembled WGS sequence"/>
</dbReference>
<dbReference type="SUPFAM" id="SSF53639">
    <property type="entry name" value="AraD/HMP-PK domain-like"/>
    <property type="match status" value="1"/>
</dbReference>
<dbReference type="GO" id="GO:0005829">
    <property type="term" value="C:cytosol"/>
    <property type="evidence" value="ECO:0007669"/>
    <property type="project" value="TreeGrafter"/>
</dbReference>
<keyword evidence="1" id="KW-0479">Metal-binding</keyword>
<reference evidence="4 6" key="1">
    <citation type="submission" date="2017-09" db="EMBL/GenBank/DDBJ databases">
        <title>Reassesment of A. cryaerophilus.</title>
        <authorList>
            <person name="Perez-Cataluna A."/>
            <person name="Collado L."/>
            <person name="Salgado O."/>
            <person name="Lefinanco V."/>
            <person name="Figueras M.J."/>
        </authorList>
    </citation>
    <scope>NUCLEOTIDE SEQUENCE [LARGE SCALE GENOMIC DNA]</scope>
    <source>
        <strain evidence="4 6">LMG 9861</strain>
    </source>
</reference>
<dbReference type="GO" id="GO:0046872">
    <property type="term" value="F:metal ion binding"/>
    <property type="evidence" value="ECO:0007669"/>
    <property type="project" value="UniProtKB-KW"/>
</dbReference>
<dbReference type="Pfam" id="PF00596">
    <property type="entry name" value="Aldolase_II"/>
    <property type="match status" value="1"/>
</dbReference>
<evidence type="ECO:0000313" key="6">
    <source>
        <dbReference type="Proteomes" id="UP000239065"/>
    </source>
</evidence>
<feature type="domain" description="Class II aldolase/adducin N-terminal" evidence="3">
    <location>
        <begin position="8"/>
        <end position="186"/>
    </location>
</feature>
<dbReference type="SMART" id="SM01007">
    <property type="entry name" value="Aldolase_II"/>
    <property type="match status" value="1"/>
</dbReference>
<dbReference type="PANTHER" id="PTHR22789">
    <property type="entry name" value="FUCULOSE PHOSPHATE ALDOLASE"/>
    <property type="match status" value="1"/>
</dbReference>
<protein>
    <submittedName>
        <fullName evidence="5">Class II aldolase/adducin family protein</fullName>
    </submittedName>
</protein>
<dbReference type="EMBL" id="CP060693">
    <property type="protein sequence ID" value="QNM91147.1"/>
    <property type="molecule type" value="Genomic_DNA"/>
</dbReference>
<dbReference type="PANTHER" id="PTHR22789:SF0">
    <property type="entry name" value="3-OXO-TETRONATE 4-PHOSPHATE DECARBOXYLASE-RELATED"/>
    <property type="match status" value="1"/>
</dbReference>
<dbReference type="InterPro" id="IPR001303">
    <property type="entry name" value="Aldolase_II/adducin_N"/>
</dbReference>